<dbReference type="AlphaFoldDB" id="A0A8H4PNE5"/>
<evidence type="ECO:0000313" key="1">
    <source>
        <dbReference type="EMBL" id="KAF4506919.1"/>
    </source>
</evidence>
<name>A0A8H4PNE5_9HYPO</name>
<reference evidence="1 2" key="1">
    <citation type="journal article" date="2020" name="Genome Biol. Evol.">
        <title>A new high-quality draft genome assembly of the Chinese cordyceps Ophiocordyceps sinensis.</title>
        <authorList>
            <person name="Shu R."/>
            <person name="Zhang J."/>
            <person name="Meng Q."/>
            <person name="Zhang H."/>
            <person name="Zhou G."/>
            <person name="Li M."/>
            <person name="Wu P."/>
            <person name="Zhao Y."/>
            <person name="Chen C."/>
            <person name="Qin Q."/>
        </authorList>
    </citation>
    <scope>NUCLEOTIDE SEQUENCE [LARGE SCALE GENOMIC DNA]</scope>
    <source>
        <strain evidence="1 2">IOZ07</strain>
    </source>
</reference>
<accession>A0A8H4PNE5</accession>
<evidence type="ECO:0000313" key="2">
    <source>
        <dbReference type="Proteomes" id="UP000557566"/>
    </source>
</evidence>
<organism evidence="1 2">
    <name type="scientific">Ophiocordyceps sinensis</name>
    <dbReference type="NCBI Taxonomy" id="72228"/>
    <lineage>
        <taxon>Eukaryota</taxon>
        <taxon>Fungi</taxon>
        <taxon>Dikarya</taxon>
        <taxon>Ascomycota</taxon>
        <taxon>Pezizomycotina</taxon>
        <taxon>Sordariomycetes</taxon>
        <taxon>Hypocreomycetidae</taxon>
        <taxon>Hypocreales</taxon>
        <taxon>Ophiocordycipitaceae</taxon>
        <taxon>Ophiocordyceps</taxon>
    </lineage>
</organism>
<sequence>MASSSRSAARAWPFALNWITRRARPNKKGRQDFEEYIAGIGMLQANEERRQSGLGPLEHAIIITGIHQSTSDEDYHMTIAAATRDMRARGQHIVVHSRVTSGDTEDARFKGSHAFVDNIRTDDRVIRQSQVDPVPVRTSLMAKDSDSAPVGCIFNHLHGITQWYVLDDEHEMVYLESDKFYRVGEGVREYLAFWHPVLGKSCRATFLGNERAEPHSPDPLPTNLESGMEHLSIAGDPAFAHEEWVEPFAMLKRDVKRSVFFRASNGREVRTSWDGWECIQGDEVVFRCQGRATGNEY</sequence>
<dbReference type="EMBL" id="JAAVMX010000006">
    <property type="protein sequence ID" value="KAF4506919.1"/>
    <property type="molecule type" value="Genomic_DNA"/>
</dbReference>
<keyword evidence="2" id="KW-1185">Reference proteome</keyword>
<dbReference type="Proteomes" id="UP000557566">
    <property type="component" value="Unassembled WGS sequence"/>
</dbReference>
<dbReference type="OrthoDB" id="10476134at2759"/>
<comment type="caution">
    <text evidence="1">The sequence shown here is derived from an EMBL/GenBank/DDBJ whole genome shotgun (WGS) entry which is preliminary data.</text>
</comment>
<proteinExistence type="predicted"/>
<protein>
    <submittedName>
        <fullName evidence="1">Uncharacterized protein</fullName>
    </submittedName>
</protein>
<gene>
    <name evidence="1" type="ORF">G6O67_005604</name>
</gene>